<dbReference type="EMBL" id="HQ291120">
    <property type="protein sequence ID" value="ADO19116.1"/>
    <property type="molecule type" value="Genomic_DNA"/>
</dbReference>
<sequence length="83" mass="9515">MLMPVQLWSEADCVLQQIIAEGIYPFSDCPNRLRDRREQEFKTPTKFSTWWLLFRWGLNPLLNSNRSGGAPAAHQPTISVVAI</sequence>
<evidence type="ECO:0000313" key="1">
    <source>
        <dbReference type="EMBL" id="ADO19116.1"/>
    </source>
</evidence>
<name>E7DPV8_9NOSO</name>
<proteinExistence type="predicted"/>
<dbReference type="AlphaFoldDB" id="E7DPV8"/>
<gene>
    <name evidence="1" type="ORF">Nfla_4803</name>
</gene>
<organism evidence="1">
    <name type="scientific">Nostoc flagelliforme str. Sunitezuoqi</name>
    <dbReference type="NCBI Taxonomy" id="676037"/>
    <lineage>
        <taxon>Bacteria</taxon>
        <taxon>Bacillati</taxon>
        <taxon>Cyanobacteriota</taxon>
        <taxon>Cyanophyceae</taxon>
        <taxon>Nostocales</taxon>
        <taxon>Nostocaceae</taxon>
        <taxon>Nostoc</taxon>
    </lineage>
</organism>
<reference evidence="1" key="1">
    <citation type="journal article" date="2011" name="Acta Physiol. Plant.">
        <title>An investigation on the genetic background of Nostoc flagelliforme by similarity analysis of its partial genomic DNA and phylogenetic comparison of deduced related species.</title>
        <authorList>
            <person name="Gao X."/>
            <person name="Liu K."/>
            <person name="Qiu B.S."/>
        </authorList>
    </citation>
    <scope>NUCLEOTIDE SEQUENCE</scope>
    <source>
        <strain evidence="1">Sunitezuoqi</strain>
    </source>
</reference>
<accession>E7DPV8</accession>
<protein>
    <submittedName>
        <fullName evidence="1">Uncharacterized protein</fullName>
    </submittedName>
</protein>